<comment type="caution">
    <text evidence="1">The sequence shown here is derived from an EMBL/GenBank/DDBJ whole genome shotgun (WGS) entry which is preliminary data.</text>
</comment>
<organism evidence="1 2">
    <name type="scientific">Trichonephila inaurata madagascariensis</name>
    <dbReference type="NCBI Taxonomy" id="2747483"/>
    <lineage>
        <taxon>Eukaryota</taxon>
        <taxon>Metazoa</taxon>
        <taxon>Ecdysozoa</taxon>
        <taxon>Arthropoda</taxon>
        <taxon>Chelicerata</taxon>
        <taxon>Arachnida</taxon>
        <taxon>Araneae</taxon>
        <taxon>Araneomorphae</taxon>
        <taxon>Entelegynae</taxon>
        <taxon>Araneoidea</taxon>
        <taxon>Nephilidae</taxon>
        <taxon>Trichonephila</taxon>
        <taxon>Trichonephila inaurata</taxon>
    </lineage>
</organism>
<evidence type="ECO:0000313" key="2">
    <source>
        <dbReference type="Proteomes" id="UP000886998"/>
    </source>
</evidence>
<reference evidence="1" key="1">
    <citation type="submission" date="2020-08" db="EMBL/GenBank/DDBJ databases">
        <title>Multicomponent nature underlies the extraordinary mechanical properties of spider dragline silk.</title>
        <authorList>
            <person name="Kono N."/>
            <person name="Nakamura H."/>
            <person name="Mori M."/>
            <person name="Yoshida Y."/>
            <person name="Ohtoshi R."/>
            <person name="Malay A.D."/>
            <person name="Moran D.A.P."/>
            <person name="Tomita M."/>
            <person name="Numata K."/>
            <person name="Arakawa K."/>
        </authorList>
    </citation>
    <scope>NUCLEOTIDE SEQUENCE</scope>
</reference>
<name>A0A8X7BX84_9ARAC</name>
<dbReference type="Proteomes" id="UP000886998">
    <property type="component" value="Unassembled WGS sequence"/>
</dbReference>
<accession>A0A8X7BX84</accession>
<sequence>MEFYYNEMNPLVKENEPVVNIAHESKPTMYKISSSSHKILNEMDLNIEKYSRRSLTKLDSIDRSKRVCEEPKHRHNECSFQRYVNIALKTQIERGNQNKMAASNLSLMQFSNAYSNETPTEQNILGRSLNNEGKRFIEAEI</sequence>
<gene>
    <name evidence="1" type="primary">NCL1_51212</name>
    <name evidence="1" type="ORF">TNIN_380361</name>
</gene>
<dbReference type="OrthoDB" id="10493539at2759"/>
<evidence type="ECO:0000313" key="1">
    <source>
        <dbReference type="EMBL" id="GFY46413.1"/>
    </source>
</evidence>
<dbReference type="EMBL" id="BMAV01005380">
    <property type="protein sequence ID" value="GFY46413.1"/>
    <property type="molecule type" value="Genomic_DNA"/>
</dbReference>
<keyword evidence="2" id="KW-1185">Reference proteome</keyword>
<dbReference type="AlphaFoldDB" id="A0A8X7BX84"/>
<protein>
    <submittedName>
        <fullName evidence="1">Uncharacterized protein</fullName>
    </submittedName>
</protein>
<proteinExistence type="predicted"/>